<feature type="region of interest" description="Disordered" evidence="1">
    <location>
        <begin position="86"/>
        <end position="223"/>
    </location>
</feature>
<proteinExistence type="predicted"/>
<feature type="compositionally biased region" description="Low complexity" evidence="1">
    <location>
        <begin position="1257"/>
        <end position="1283"/>
    </location>
</feature>
<dbReference type="EMBL" id="CDMZ01000506">
    <property type="protein sequence ID" value="CEM15759.1"/>
    <property type="molecule type" value="Genomic_DNA"/>
</dbReference>
<feature type="region of interest" description="Disordered" evidence="1">
    <location>
        <begin position="818"/>
        <end position="854"/>
    </location>
</feature>
<feature type="compositionally biased region" description="Low complexity" evidence="1">
    <location>
        <begin position="138"/>
        <end position="148"/>
    </location>
</feature>
<feature type="compositionally biased region" description="Basic residues" evidence="1">
    <location>
        <begin position="191"/>
        <end position="209"/>
    </location>
</feature>
<feature type="region of interest" description="Disordered" evidence="1">
    <location>
        <begin position="315"/>
        <end position="340"/>
    </location>
</feature>
<name>A0A0G4FND8_9ALVE</name>
<feature type="compositionally biased region" description="Polar residues" evidence="1">
    <location>
        <begin position="1325"/>
        <end position="1345"/>
    </location>
</feature>
<feature type="region of interest" description="Disordered" evidence="1">
    <location>
        <begin position="1249"/>
        <end position="1289"/>
    </location>
</feature>
<feature type="region of interest" description="Disordered" evidence="1">
    <location>
        <begin position="559"/>
        <end position="608"/>
    </location>
</feature>
<reference evidence="2" key="1">
    <citation type="submission" date="2014-11" db="EMBL/GenBank/DDBJ databases">
        <authorList>
            <person name="Otto D Thomas"/>
            <person name="Naeem Raeece"/>
        </authorList>
    </citation>
    <scope>NUCLEOTIDE SEQUENCE</scope>
</reference>
<accession>A0A0G4FND8</accession>
<feature type="compositionally biased region" description="Low complexity" evidence="1">
    <location>
        <begin position="1346"/>
        <end position="1357"/>
    </location>
</feature>
<feature type="compositionally biased region" description="Low complexity" evidence="1">
    <location>
        <begin position="92"/>
        <end position="115"/>
    </location>
</feature>
<evidence type="ECO:0000256" key="1">
    <source>
        <dbReference type="SAM" id="MobiDB-lite"/>
    </source>
</evidence>
<feature type="region of interest" description="Disordered" evidence="1">
    <location>
        <begin position="1323"/>
        <end position="1400"/>
    </location>
</feature>
<feature type="compositionally biased region" description="Basic and acidic residues" evidence="1">
    <location>
        <begin position="165"/>
        <end position="189"/>
    </location>
</feature>
<feature type="compositionally biased region" description="Acidic residues" evidence="1">
    <location>
        <begin position="559"/>
        <end position="572"/>
    </location>
</feature>
<dbReference type="VEuPathDB" id="CryptoDB:Cvel_17945"/>
<sequence>MNALAMDQEEVPASFVQKGTTTTAAPTTAFAGTIVTTTTLPAHTTTKAAEKFSEEGTDMASDKQRAAAIRVNHNPVEVDPYYNATATKEETTTTTTTTVFDETETTTTPEPTEAPKSPLEINEEIMAGGGASPMSFLQTGQQVQAQVQRESSHSAPSAFAQTEQASKDTGKAKKRGGADTEGSKSEATHRSSSRSHRSRQQRNRKRRGAVSREPQSGDACENRVQNEHEFLAFRVQKTDFKNGREAENSIDFTANSIEDAIASAEANAQFPPVSTTPSFFHQEFTILAFLNPDKDQDPASAPKFATIFEMAGHPALPGDNTLLGGPRDSPTPSEERDEEQWHKKGLIMLVRSKTHIRLVLTEADGSGAAAVALPAINPEDLLAAHEGDREEHDEEELEEARDRAALSPAFFAVTLHSGKACVYYLTGEENAITGCQDSVPTACVNTDITPLSIAPSAEHLQVSLGRQTPVHDEYVEALHHEIEQSLDHAIVLDKDHEETPWRSFRKLLFGTGAAEPVELQGFEGQVSNLEFYSKALPHCQVIEKFQKLKETVSFDEDCADEMPEDAGDETVGDEGHEEHEAASFLQTSSEEPTKKPEEGEQETPVCSEPCNGDACPSPVLVPDQEFTEHSPACRLYTNLEEDFISFWAFVDPKESKAGTVLDMTGMGDRLAVSYNIEESDDGTGYVAARAVLGTTDIEADYVPLPSDEAPFMFLALTVKPGKACLYAVTADGFEPSDCGKDSLVELRPSCMDVEPEGGMHQFIAKVGTTPMLGDPSRKSGGPVEIRDAMLWGQGSGSQTEVTKHFRDNAEKLGFHVECDSHPEPKETSTSFMQESTRKGKAGKTGGTASEGSPKEFEITVDAIGTKPKKQSFTKLTATPGDVSPGSPAEGLIQVKGIRATERPNLERPIDVVPEGVLAEGEIIKVDPRNALFDAETGSLQFQDPRIKSGTVYDVRVELLKVDPEAPPAPAEATPMKENMASFVGHTVQTEGTLSLSLPEGASPTGKDIELIWSDAEDPDNFHTKIIKYSSSTAKFNAGSRKLQLFDESFSSGPVYSAQVPIFGKEYVEVGRMTATKKTEVKDPSQGLKQPDVIDEANRIAYYKMLEMDGKTYTAPPLSARLSSAEEASFHAYVKQPVGPVSNAKPIFSLGDSEHGSVLLRRTANAGKLTTELIVTPAGGTATPAAHIKHEFCFDDGKEDEVAAAYAYVVATVGDGQACLYDEMEKAVKLCPSATESSFVQLASAAVTGAKGKKRGGSHAQKQHTAAQKKAASAASVSSSRQAAEGSRAAPAAVSRELSSQAASAAVKKDAFLEIRGSQLMHAMASNGNDTTTPSPSAETDTTTQSAIEPETTPTEAPADPPMPSAVAEGSDGSFLDTSAEGSAEKQEDSELLEELEHEESRAARSLAASRSCFPCDTELKPQCTDLPESFNLKALLKASPVMIGKGSGENFFEGSLAHAYVRGRVEEPAFVTEVFHKYRGDDTVNSFTSCCES</sequence>
<evidence type="ECO:0000313" key="2">
    <source>
        <dbReference type="EMBL" id="CEM15759.1"/>
    </source>
</evidence>
<protein>
    <submittedName>
        <fullName evidence="2">Uncharacterized protein</fullName>
    </submittedName>
</protein>
<organism evidence="2">
    <name type="scientific">Chromera velia CCMP2878</name>
    <dbReference type="NCBI Taxonomy" id="1169474"/>
    <lineage>
        <taxon>Eukaryota</taxon>
        <taxon>Sar</taxon>
        <taxon>Alveolata</taxon>
        <taxon>Colpodellida</taxon>
        <taxon>Chromeraceae</taxon>
        <taxon>Chromera</taxon>
    </lineage>
</organism>
<feature type="compositionally biased region" description="Polar residues" evidence="1">
    <location>
        <begin position="153"/>
        <end position="164"/>
    </location>
</feature>
<gene>
    <name evidence="2" type="ORF">Cvel_17945</name>
</gene>